<dbReference type="InterPro" id="IPR038722">
    <property type="entry name" value="Ner_HTH_dom"/>
</dbReference>
<reference evidence="7" key="1">
    <citation type="journal article" date="2018" name="Genome Biol.">
        <title>SKESA: strategic k-mer extension for scrupulous assemblies.</title>
        <authorList>
            <person name="Souvorov A."/>
            <person name="Agarwala R."/>
            <person name="Lipman D.J."/>
        </authorList>
    </citation>
    <scope>NUCLEOTIDE SEQUENCE [LARGE SCALE GENOMIC DNA]</scope>
    <source>
        <strain evidence="7">BCW_4213</strain>
    </source>
</reference>
<dbReference type="EMBL" id="JAETYZ010000011">
    <property type="protein sequence ID" value="MBL6234566.1"/>
    <property type="molecule type" value="Genomic_DNA"/>
</dbReference>
<dbReference type="Gene3D" id="1.10.260.40">
    <property type="entry name" value="lambda repressor-like DNA-binding domains"/>
    <property type="match status" value="1"/>
</dbReference>
<dbReference type="Proteomes" id="UP000615017">
    <property type="component" value="Unassembled WGS sequence"/>
</dbReference>
<reference evidence="8 15" key="6">
    <citation type="submission" date="2021-01" db="EMBL/GenBank/DDBJ databases">
        <title>Genomes of Escherichia coli STEC strains from raw meat-based diets for companion animals.</title>
        <authorList>
            <person name="Stevens M.J.A."/>
            <person name="Stephan R."/>
        </authorList>
    </citation>
    <scope>NUCLEOTIDE SEQUENCE [LARGE SCALE GENOMIC DNA]</scope>
    <source>
        <strain evidence="8">ATC7-7</strain>
        <strain evidence="9 15">LSC1-58</strain>
    </source>
</reference>
<comment type="caution">
    <text evidence="7">The sequence shown here is derived from an EMBL/GenBank/DDBJ whole genome shotgun (WGS) entry which is preliminary data.</text>
</comment>
<evidence type="ECO:0000256" key="3">
    <source>
        <dbReference type="ARBA" id="ARBA00023125"/>
    </source>
</evidence>
<evidence type="ECO:0000259" key="5">
    <source>
        <dbReference type="Pfam" id="PF13693"/>
    </source>
</evidence>
<dbReference type="EMBL" id="VOTT01000074">
    <property type="protein sequence ID" value="MPU48633.1"/>
    <property type="molecule type" value="Genomic_DNA"/>
</dbReference>
<reference evidence="7" key="4">
    <citation type="submission" date="2020-02" db="EMBL/GenBank/DDBJ databases">
        <authorList>
            <consortium name="NCBI Pathogen Detection Project"/>
        </authorList>
    </citation>
    <scope>NUCLEOTIDE SEQUENCE</scope>
    <source>
        <strain evidence="7">BCW_4213</strain>
    </source>
</reference>
<protein>
    <submittedName>
        <fullName evidence="8">Helix-turn-helix domain-containing protein</fullName>
    </submittedName>
    <submittedName>
        <fullName evidence="7">Transcriptional regulator</fullName>
    </submittedName>
</protein>
<gene>
    <name evidence="6" type="ORF">BRV02_003133</name>
    <name evidence="10" type="ORF">FVB16_07235</name>
    <name evidence="11" type="ORF">G4A47_12945</name>
    <name evidence="7" type="ORF">HI055_004742</name>
    <name evidence="9" type="ORF">JNA65_11620</name>
    <name evidence="8" type="ORF">JNA68_07990</name>
</gene>
<dbReference type="EMBL" id="AASSGK010000020">
    <property type="protein sequence ID" value="EFG2162043.1"/>
    <property type="molecule type" value="Genomic_DNA"/>
</dbReference>
<evidence type="ECO:0000313" key="7">
    <source>
        <dbReference type="EMBL" id="HAI2144287.1"/>
    </source>
</evidence>
<comment type="similarity">
    <text evidence="1">Belongs to the ner transcriptional regulatory family.</text>
</comment>
<evidence type="ECO:0000313" key="9">
    <source>
        <dbReference type="EMBL" id="MBL6234566.1"/>
    </source>
</evidence>
<proteinExistence type="inferred from homology"/>
<evidence type="ECO:0000256" key="1">
    <source>
        <dbReference type="ARBA" id="ARBA00006157"/>
    </source>
</evidence>
<evidence type="ECO:0000256" key="2">
    <source>
        <dbReference type="ARBA" id="ARBA00023015"/>
    </source>
</evidence>
<evidence type="ECO:0000313" key="12">
    <source>
        <dbReference type="Proteomes" id="UP000392867"/>
    </source>
</evidence>
<dbReference type="EMBL" id="JAETYU010000008">
    <property type="protein sequence ID" value="MBL6203148.1"/>
    <property type="molecule type" value="Genomic_DNA"/>
</dbReference>
<keyword evidence="3" id="KW-0238">DNA-binding</keyword>
<feature type="domain" description="Ner winged helix-turn-helix DNA-binding" evidence="5">
    <location>
        <begin position="6"/>
        <end position="73"/>
    </location>
</feature>
<evidence type="ECO:0000313" key="10">
    <source>
        <dbReference type="EMBL" id="MPU48633.1"/>
    </source>
</evidence>
<evidence type="ECO:0000313" key="14">
    <source>
        <dbReference type="Proteomes" id="UP000534332"/>
    </source>
</evidence>
<keyword evidence="4" id="KW-0804">Transcription</keyword>
<sequence length="81" mass="9353">MSLIEDWSSADIKAALEKRDTNLSRLSRENNLQPRTLGNALRVPYPKGEKIIARAIGVEPQVIWPTRYERRARRKYVGCND</sequence>
<dbReference type="AlphaFoldDB" id="A0A3J9DE06"/>
<keyword evidence="2" id="KW-0805">Transcription regulation</keyword>
<reference evidence="6 14" key="5">
    <citation type="submission" date="2020-02" db="EMBL/GenBank/DDBJ databases">
        <authorList>
            <person name="Ashton P.M."/>
            <person name="Dallman T."/>
            <person name="Nair S."/>
            <person name="De Pinna E."/>
            <person name="Peters T."/>
            <person name="Grant K."/>
        </authorList>
    </citation>
    <scope>NUCLEOTIDE SEQUENCE [LARGE SCALE GENOMIC DNA]</scope>
    <source>
        <strain evidence="6 14">188143</strain>
    </source>
</reference>
<dbReference type="SUPFAM" id="SSF47413">
    <property type="entry name" value="lambda repressor-like DNA-binding domains"/>
    <property type="match status" value="1"/>
</dbReference>
<reference evidence="11 13" key="3">
    <citation type="journal article" date="2020" name="J. Appl. Microbiol.">
        <title>Genetic characterization of Shigatoxigenic and enteropathogenic Escherichia coli O80:H2 from diarrheic and septicemic calves and relatedness to human Shigatoxigenic E. coli O80:H2.</title>
        <authorList>
            <person name="Habets A."/>
            <person name="Crombe F."/>
            <person name="Nakamura K."/>
            <person name="Guerin V."/>
            <person name="De Rauw K."/>
            <person name="Pierard D."/>
            <person name="Saulmont M."/>
            <person name="Hayashi T."/>
            <person name="Mainil J.G."/>
            <person name="Thiry D."/>
        </authorList>
    </citation>
    <scope>NUCLEOTIDE SEQUENCE [LARGE SCALE GENOMIC DNA]</scope>
    <source>
        <strain evidence="11 13">EH3307</strain>
    </source>
</reference>
<dbReference type="InterPro" id="IPR010982">
    <property type="entry name" value="Lambda_DNA-bd_dom_sf"/>
</dbReference>
<dbReference type="Proteomes" id="UP000392867">
    <property type="component" value="Unassembled WGS sequence"/>
</dbReference>
<evidence type="ECO:0000313" key="8">
    <source>
        <dbReference type="EMBL" id="MBL6203148.1"/>
    </source>
</evidence>
<dbReference type="GO" id="GO:0003677">
    <property type="term" value="F:DNA binding"/>
    <property type="evidence" value="ECO:0007669"/>
    <property type="project" value="UniProtKB-KW"/>
</dbReference>
<name>A0A3J9DE06_ECOLX</name>
<dbReference type="Proteomes" id="UP000534332">
    <property type="component" value="Unassembled WGS sequence"/>
</dbReference>
<evidence type="ECO:0000313" key="11">
    <source>
        <dbReference type="EMBL" id="NYP86103.1"/>
    </source>
</evidence>
<evidence type="ECO:0000256" key="4">
    <source>
        <dbReference type="ARBA" id="ARBA00023163"/>
    </source>
</evidence>
<reference evidence="10 12" key="2">
    <citation type="submission" date="2019-08" db="EMBL/GenBank/DDBJ databases">
        <title>Identification of Water Treatment Resistant and Multidrug Resistant Urinary Pathogenic Escherichia coli in Wastewater.</title>
        <authorList>
            <person name="Neumann N."/>
        </authorList>
    </citation>
    <scope>NUCLEOTIDE SEQUENCE [LARGE SCALE GENOMIC DNA]</scope>
    <source>
        <strain evidence="10 12">WU2356</strain>
    </source>
</reference>
<evidence type="ECO:0000313" key="15">
    <source>
        <dbReference type="Proteomes" id="UP000615017"/>
    </source>
</evidence>
<accession>A0A3J9DE06</accession>
<evidence type="ECO:0000313" key="13">
    <source>
        <dbReference type="Proteomes" id="UP000517067"/>
    </source>
</evidence>
<dbReference type="Pfam" id="PF13693">
    <property type="entry name" value="HTH_35"/>
    <property type="match status" value="1"/>
</dbReference>
<dbReference type="Proteomes" id="UP000655659">
    <property type="component" value="Unassembled WGS sequence"/>
</dbReference>
<organism evidence="7">
    <name type="scientific">Escherichia coli</name>
    <dbReference type="NCBI Taxonomy" id="562"/>
    <lineage>
        <taxon>Bacteria</taxon>
        <taxon>Pseudomonadati</taxon>
        <taxon>Pseudomonadota</taxon>
        <taxon>Gammaproteobacteria</taxon>
        <taxon>Enterobacterales</taxon>
        <taxon>Enterobacteriaceae</taxon>
        <taxon>Escherichia</taxon>
    </lineage>
</organism>
<dbReference type="Proteomes" id="UP000852798">
    <property type="component" value="Unassembled WGS sequence"/>
</dbReference>
<evidence type="ECO:0000313" key="6">
    <source>
        <dbReference type="EMBL" id="EFG2162043.1"/>
    </source>
</evidence>
<dbReference type="EMBL" id="JABUPU010000016">
    <property type="protein sequence ID" value="NYP86103.1"/>
    <property type="molecule type" value="Genomic_DNA"/>
</dbReference>
<dbReference type="EMBL" id="DABDSA010000077">
    <property type="protein sequence ID" value="HAI2144287.1"/>
    <property type="molecule type" value="Genomic_DNA"/>
</dbReference>
<dbReference type="RefSeq" id="WP_001448748.1">
    <property type="nucleotide sequence ID" value="NZ_BFXV01000179.1"/>
</dbReference>
<dbReference type="Proteomes" id="UP000517067">
    <property type="component" value="Unassembled WGS sequence"/>
</dbReference>